<accession>A0A8S1ESK5</accession>
<reference evidence="3 4" key="1">
    <citation type="submission" date="2020-04" db="EMBL/GenBank/DDBJ databases">
        <authorList>
            <person name="Laetsch R D."/>
            <person name="Stevens L."/>
            <person name="Kumar S."/>
            <person name="Blaxter L. M."/>
        </authorList>
    </citation>
    <scope>NUCLEOTIDE SEQUENCE [LARGE SCALE GENOMIC DNA]</scope>
</reference>
<dbReference type="SMART" id="SM00355">
    <property type="entry name" value="ZnF_C2H2"/>
    <property type="match status" value="3"/>
</dbReference>
<name>A0A8S1ESK5_9PELO</name>
<dbReference type="OrthoDB" id="5857925at2759"/>
<feature type="region of interest" description="Disordered" evidence="1">
    <location>
        <begin position="110"/>
        <end position="152"/>
    </location>
</feature>
<keyword evidence="4" id="KW-1185">Reference proteome</keyword>
<comment type="caution">
    <text evidence="3">The sequence shown here is derived from an EMBL/GenBank/DDBJ whole genome shotgun (WGS) entry which is preliminary data.</text>
</comment>
<feature type="domain" description="C2H2-type" evidence="2">
    <location>
        <begin position="26"/>
        <end position="47"/>
    </location>
</feature>
<evidence type="ECO:0000256" key="1">
    <source>
        <dbReference type="SAM" id="MobiDB-lite"/>
    </source>
</evidence>
<evidence type="ECO:0000313" key="3">
    <source>
        <dbReference type="EMBL" id="CAB3402457.1"/>
    </source>
</evidence>
<proteinExistence type="predicted"/>
<sequence>MTIEARQRKRPTNGRVSPSEVKHFMCYLCGDIFNQSIDYQRHLIAYHQLMSLCYQIWHAKNGRSTSRRNVIRNEPRNAIDEVIDAVASDGKKKRRASSLDEPTVEELEKLRDVEIPLDQKNKESKSEKKEPKHKKKKESTDGDDDIIKPERTMSDFSKNSNRICNICDSHFNDFYHYVKHYIDVHHYMIDSIYMLLFNKNGTQFNRKISPPGKSCGSCYIKFDRNQSYFEHLLEQHTEDVINVLYKKYNSTHSVDVEVTLKNKTGQDLVKNYNILIKDVLSEMGLD</sequence>
<protein>
    <recommendedName>
        <fullName evidence="2">C2H2-type domain-containing protein</fullName>
    </recommendedName>
</protein>
<evidence type="ECO:0000313" key="4">
    <source>
        <dbReference type="Proteomes" id="UP000494206"/>
    </source>
</evidence>
<dbReference type="Proteomes" id="UP000494206">
    <property type="component" value="Unassembled WGS sequence"/>
</dbReference>
<gene>
    <name evidence="3" type="ORF">CBOVIS_LOCUS5072</name>
</gene>
<feature type="domain" description="C2H2-type" evidence="2">
    <location>
        <begin position="215"/>
        <end position="236"/>
    </location>
</feature>
<dbReference type="AlphaFoldDB" id="A0A8S1ESK5"/>
<feature type="compositionally biased region" description="Basic and acidic residues" evidence="1">
    <location>
        <begin position="110"/>
        <end position="130"/>
    </location>
</feature>
<dbReference type="EMBL" id="CADEPM010000003">
    <property type="protein sequence ID" value="CAB3402457.1"/>
    <property type="molecule type" value="Genomic_DNA"/>
</dbReference>
<organism evidence="3 4">
    <name type="scientific">Caenorhabditis bovis</name>
    <dbReference type="NCBI Taxonomy" id="2654633"/>
    <lineage>
        <taxon>Eukaryota</taxon>
        <taxon>Metazoa</taxon>
        <taxon>Ecdysozoa</taxon>
        <taxon>Nematoda</taxon>
        <taxon>Chromadorea</taxon>
        <taxon>Rhabditida</taxon>
        <taxon>Rhabditina</taxon>
        <taxon>Rhabditomorpha</taxon>
        <taxon>Rhabditoidea</taxon>
        <taxon>Rhabditidae</taxon>
        <taxon>Peloderinae</taxon>
        <taxon>Caenorhabditis</taxon>
    </lineage>
</organism>
<evidence type="ECO:0000259" key="2">
    <source>
        <dbReference type="PROSITE" id="PS00028"/>
    </source>
</evidence>
<dbReference type="PROSITE" id="PS00028">
    <property type="entry name" value="ZINC_FINGER_C2H2_1"/>
    <property type="match status" value="2"/>
</dbReference>
<dbReference type="InterPro" id="IPR013087">
    <property type="entry name" value="Znf_C2H2_type"/>
</dbReference>